<dbReference type="InterPro" id="IPR012334">
    <property type="entry name" value="Pectin_lyas_fold"/>
</dbReference>
<dbReference type="NCBIfam" id="TIGR01901">
    <property type="entry name" value="adhes_NPXG"/>
    <property type="match status" value="1"/>
</dbReference>
<dbReference type="SUPFAM" id="SSF51126">
    <property type="entry name" value="Pectin lyase-like"/>
    <property type="match status" value="7"/>
</dbReference>
<evidence type="ECO:0000256" key="1">
    <source>
        <dbReference type="SAM" id="MobiDB-lite"/>
    </source>
</evidence>
<keyword evidence="2" id="KW-0732">Signal</keyword>
<gene>
    <name evidence="4" type="ORF">ACE1CC_05525</name>
</gene>
<comment type="caution">
    <text evidence="4">The sequence shown here is derived from an EMBL/GenBank/DDBJ whole genome shotgun (WGS) entry which is preliminary data.</text>
</comment>
<dbReference type="Gene3D" id="2.160.20.10">
    <property type="entry name" value="Single-stranded right-handed beta-helix, Pectin lyase-like"/>
    <property type="match status" value="5"/>
</dbReference>
<feature type="chain" id="PRO_5045729512" evidence="2">
    <location>
        <begin position="27"/>
        <end position="1661"/>
    </location>
</feature>
<feature type="signal peptide" evidence="2">
    <location>
        <begin position="1"/>
        <end position="26"/>
    </location>
</feature>
<sequence>MKLRLCPFWLCSGSTLFFLYSSKPTAAQIVPDATLPINSTVIQQGNNSVIEGGTTAGTNLFHSFKSFSVPTNGSAFFNNATNIQNIFSRVTGGSVSNIDGLIKANGIANLFLINPNGIIFGPNARLNIGGSFLASTANSFKFADGVEFSATNPQGTPLLSINVPIGLQYGKNSGDIRIQGKGQEFGLNGVTESFDSSLNPLEVNPGKTLTFVGGNLVIDGGILQSPGGRIQLGAAAGETTVGLNADGSLSFPDGMARADISIANKAGINVLAAGGGSITISGRSIDISQDSLLSTGIATGKGTTESIAGRISLDAIEAITIDSSRIENKVNPDAIGNSGSINIAGESLYLTNNAQLDASTFGQGKAGSVTIIARDTVSFNGSSAYTSVKEGAKGDGGNINITTKSLFANNGARLNANISGTGNGGSVNITASGNVSFDGVNGNPTAALTNVEETGKGNAGDVNIKAVSLEVTNKALLESRTRGKGNAGDVNIIASDTVSFDDAGAYSSVESTAKGNGGNINITALSILVNNEAKLFSRTKSDGNSGNINITANDVFVTGGSHLAASGNGTGDAGKITINARNTVSFTTDGAAFTDVTGKGKGGDINISAELITLKNGVRLFSRTEGEGNSGNINITANDVFITDNSRLAASANGTGDAGKITINAGNSIYFDTDGLAFTNVTGKGNGGDINITAKSITLKNGSRLNAGISGEGKGGSINITASGKVYFDGESNNGTTAALTNVEETGKGNAGDVNIKAASLEVTNGALLESRTRGKGNAGDVNIIASDIVSFDNAGAYSSVESGAKGQGGNINIQTRSLSAKNDAGLFTSTENQGNAGSIIIKASDHISLNNSLIASTVEEGAVGNGGDINIQAESLLVTNGAQIQTFVRGNDSDSQLSGRGNAGNVNITVRDQVSIDNSSVLSGLGPGVVGQDGGVGKGGSINIKAESLSLSNGAVLEAIIRPKAVGEGSSINITTGSLSITKASLLVLVEGTGKAGNITINARDSINFNGGSASSRVADKAVGNGGNINITTGSLSVTNANLLVSVEGTGNAGSITINAQDSVTFNGGRAESSVARGAEGNGSGINITTESLNLTNGAQLRVNTAGKGNAGSMNIKAQQFSMSSNAALIGDVDPTGKGQGGDVKLNVTGTILLIGGETAETGESTRITLGVLPNGIGKGGNLIVDTGSFILKDGAIVKISSQGQGEAGSITIRAALVDISGSVPESGLPSGLFTSTDTAFQAGDITVNARTFRIADGAALSARSKGDGQGGNIKVNATSFEALNGGQLITTTFAQGKAGNIFVNAKDRVIISGSDPNYNSRIAKFPAPISSFVANAIKETGAASGFFAGTETKSTGRGGGIFITTGELITRNGAQISVNSQGTGEAGNINTTARSILLSNKATLSANTKGGQGNIELRSRSLILRRESRITTDASGTVEGGNITLNNGVLAALENSDISANAEEGRGGRINIDAQAIFGAKTRTREELQRLLNPDEPLDPTRLLSSDITAISQKGGPQLEGSITLNTPDVDPNSGLLELSVDFVDPTQLIATGCPAAQGNSFTVTGRGGLPPLPNEPLRPNNTISVYWVGDTQEQKSSDTQTQRSIPPTTNYPLLTTEKNSEIVEATGWVRDNKGQVVLITSTPSVITNSTSFIKPSCP</sequence>
<dbReference type="Pfam" id="PF05860">
    <property type="entry name" value="TPS"/>
    <property type="match status" value="1"/>
</dbReference>
<keyword evidence="5" id="KW-1185">Reference proteome</keyword>
<reference evidence="4 5" key="1">
    <citation type="submission" date="2024-09" db="EMBL/GenBank/DDBJ databases">
        <title>Floridaenema gen nov. (Aerosakkonemataceae, Aerosakkonematales ord. nov., Cyanobacteria) from benthic tropical and subtropical fresh waters, with the description of four new species.</title>
        <authorList>
            <person name="Moretto J.A."/>
            <person name="Berthold D.E."/>
            <person name="Lefler F.W."/>
            <person name="Huang I.-S."/>
            <person name="Laughinghouse H. IV."/>
        </authorList>
    </citation>
    <scope>NUCLEOTIDE SEQUENCE [LARGE SCALE GENOMIC DNA]</scope>
    <source>
        <strain evidence="4 5">BLCC-F46</strain>
    </source>
</reference>
<evidence type="ECO:0000259" key="3">
    <source>
        <dbReference type="SMART" id="SM00912"/>
    </source>
</evidence>
<feature type="region of interest" description="Disordered" evidence="1">
    <location>
        <begin position="1595"/>
        <end position="1614"/>
    </location>
</feature>
<dbReference type="EMBL" id="JBHFNQ010000047">
    <property type="protein sequence ID" value="MFB2876333.1"/>
    <property type="molecule type" value="Genomic_DNA"/>
</dbReference>
<dbReference type="InterPro" id="IPR008638">
    <property type="entry name" value="FhaB/CdiA-like_TPS"/>
</dbReference>
<dbReference type="Proteomes" id="UP001576774">
    <property type="component" value="Unassembled WGS sequence"/>
</dbReference>
<feature type="domain" description="Filamentous haemagglutinin FhaB/tRNA nuclease CdiA-like TPS" evidence="3">
    <location>
        <begin position="31"/>
        <end position="143"/>
    </location>
</feature>
<evidence type="ECO:0000313" key="4">
    <source>
        <dbReference type="EMBL" id="MFB2876333.1"/>
    </source>
</evidence>
<evidence type="ECO:0000313" key="5">
    <source>
        <dbReference type="Proteomes" id="UP001576774"/>
    </source>
</evidence>
<feature type="compositionally biased region" description="Polar residues" evidence="1">
    <location>
        <begin position="1600"/>
        <end position="1614"/>
    </location>
</feature>
<dbReference type="SMART" id="SM00912">
    <property type="entry name" value="Haemagg_act"/>
    <property type="match status" value="1"/>
</dbReference>
<proteinExistence type="predicted"/>
<dbReference type="InterPro" id="IPR011050">
    <property type="entry name" value="Pectin_lyase_fold/virulence"/>
</dbReference>
<dbReference type="RefSeq" id="WP_413269470.1">
    <property type="nucleotide sequence ID" value="NZ_JBHFNQ010000047.1"/>
</dbReference>
<accession>A0ABV4X0M6</accession>
<name>A0ABV4X0M6_9CYAN</name>
<protein>
    <submittedName>
        <fullName evidence="4">Filamentous hemagglutinin N-terminal domain-containing protein</fullName>
    </submittedName>
</protein>
<evidence type="ECO:0000256" key="2">
    <source>
        <dbReference type="SAM" id="SignalP"/>
    </source>
</evidence>
<organism evidence="4 5">
    <name type="scientific">Floridaenema aerugineum BLCC-F46</name>
    <dbReference type="NCBI Taxonomy" id="3153654"/>
    <lineage>
        <taxon>Bacteria</taxon>
        <taxon>Bacillati</taxon>
        <taxon>Cyanobacteriota</taxon>
        <taxon>Cyanophyceae</taxon>
        <taxon>Oscillatoriophycideae</taxon>
        <taxon>Aerosakkonematales</taxon>
        <taxon>Aerosakkonemataceae</taxon>
        <taxon>Floridanema</taxon>
        <taxon>Floridanema aerugineum</taxon>
    </lineage>
</organism>